<dbReference type="PANTHER" id="PTHR39611:SF2">
    <property type="entry name" value="HYDROXYPROLINE-RICH GLYCOPROTEIN DZ-HRGP"/>
    <property type="match status" value="1"/>
</dbReference>
<feature type="compositionally biased region" description="Basic and acidic residues" evidence="2">
    <location>
        <begin position="460"/>
        <end position="491"/>
    </location>
</feature>
<evidence type="ECO:0000313" key="4">
    <source>
        <dbReference type="EMBL" id="OCK83372.1"/>
    </source>
</evidence>
<dbReference type="InterPro" id="IPR055936">
    <property type="entry name" value="DUF7514"/>
</dbReference>
<dbReference type="Proteomes" id="UP000250266">
    <property type="component" value="Unassembled WGS sequence"/>
</dbReference>
<evidence type="ECO:0000313" key="5">
    <source>
        <dbReference type="Proteomes" id="UP000250266"/>
    </source>
</evidence>
<dbReference type="Pfam" id="PF24355">
    <property type="entry name" value="DUF7514"/>
    <property type="match status" value="1"/>
</dbReference>
<evidence type="ECO:0000256" key="2">
    <source>
        <dbReference type="SAM" id="MobiDB-lite"/>
    </source>
</evidence>
<dbReference type="PANTHER" id="PTHR39611">
    <property type="entry name" value="HYDROXYPROLINE-RICH GLYCOPROTEIN DZ-HRGP-RELATED"/>
    <property type="match status" value="1"/>
</dbReference>
<feature type="compositionally biased region" description="Basic and acidic residues" evidence="2">
    <location>
        <begin position="416"/>
        <end position="450"/>
    </location>
</feature>
<accession>A0A8E2JIC2</accession>
<evidence type="ECO:0000259" key="3">
    <source>
        <dbReference type="Pfam" id="PF24355"/>
    </source>
</evidence>
<feature type="region of interest" description="Disordered" evidence="2">
    <location>
        <begin position="401"/>
        <end position="516"/>
    </location>
</feature>
<feature type="coiled-coil region" evidence="1">
    <location>
        <begin position="172"/>
        <end position="202"/>
    </location>
</feature>
<sequence length="516" mass="59918">MTTEPGDAQSKKAFQYWGYLFKPDKCGVDLLDRLLTGLANFIITHFEPTDCTDITPSQLAAFYRAVGGDYDVLFMKTLPSSLAFIYKSLGCLHSLQPTATDDGYGSPTIPALKKKGFITWQTIQLLLGPEEHVPFLQNAVRDLDILDPATGSAFPKLLPKESFPEKPDSAMVQWYEEVSERLRREAEAEEEREREKERLKHNITKVHVEVDDPAVSSEASADGSMDERNGAAAYFKDPLYRNRRPNIVRRFSRNPGRADRQFVEDRSRDVANSVRHFWNPMNRRRSLPDRHAEDGGQKEDDLTPTTTEPRYPPHKRPHPRREDSFSSTDSDSDVPNHHHNGPTLRHRRSHEPPPSPREYFPPHLNQPRRYSTDNRKSEAPTYGPTKAPLFATHVAQIQANNYYDRRPTMPPRASYPRRDVRYTIKEASPRESEPPHIRESRESPRVREPYEYPGRSSRRHSGERERTRDRDRDSRDRDQDRSRDRDRDRDRQRVHRYVTPVDGVGGRRYPVEAPWH</sequence>
<keyword evidence="1" id="KW-0175">Coiled coil</keyword>
<feature type="domain" description="DUF7514" evidence="3">
    <location>
        <begin position="18"/>
        <end position="178"/>
    </location>
</feature>
<reference evidence="4 5" key="1">
    <citation type="journal article" date="2016" name="Nat. Commun.">
        <title>Ectomycorrhizal ecology is imprinted in the genome of the dominant symbiotic fungus Cenococcum geophilum.</title>
        <authorList>
            <consortium name="DOE Joint Genome Institute"/>
            <person name="Peter M."/>
            <person name="Kohler A."/>
            <person name="Ohm R.A."/>
            <person name="Kuo A."/>
            <person name="Krutzmann J."/>
            <person name="Morin E."/>
            <person name="Arend M."/>
            <person name="Barry K.W."/>
            <person name="Binder M."/>
            <person name="Choi C."/>
            <person name="Clum A."/>
            <person name="Copeland A."/>
            <person name="Grisel N."/>
            <person name="Haridas S."/>
            <person name="Kipfer T."/>
            <person name="LaButti K."/>
            <person name="Lindquist E."/>
            <person name="Lipzen A."/>
            <person name="Maire R."/>
            <person name="Meier B."/>
            <person name="Mihaltcheva S."/>
            <person name="Molinier V."/>
            <person name="Murat C."/>
            <person name="Poggeler S."/>
            <person name="Quandt C.A."/>
            <person name="Sperisen C."/>
            <person name="Tritt A."/>
            <person name="Tisserant E."/>
            <person name="Crous P.W."/>
            <person name="Henrissat B."/>
            <person name="Nehls U."/>
            <person name="Egli S."/>
            <person name="Spatafora J.W."/>
            <person name="Grigoriev I.V."/>
            <person name="Martin F.M."/>
        </authorList>
    </citation>
    <scope>NUCLEOTIDE SEQUENCE [LARGE SCALE GENOMIC DNA]</scope>
    <source>
        <strain evidence="4 5">CBS 459.81</strain>
    </source>
</reference>
<keyword evidence="5" id="KW-1185">Reference proteome</keyword>
<protein>
    <recommendedName>
        <fullName evidence="3">DUF7514 domain-containing protein</fullName>
    </recommendedName>
</protein>
<gene>
    <name evidence="4" type="ORF">K432DRAFT_423398</name>
</gene>
<feature type="compositionally biased region" description="Basic residues" evidence="2">
    <location>
        <begin position="337"/>
        <end position="349"/>
    </location>
</feature>
<name>A0A8E2JIC2_9PEZI</name>
<dbReference type="AlphaFoldDB" id="A0A8E2JIC2"/>
<organism evidence="4 5">
    <name type="scientific">Lepidopterella palustris CBS 459.81</name>
    <dbReference type="NCBI Taxonomy" id="1314670"/>
    <lineage>
        <taxon>Eukaryota</taxon>
        <taxon>Fungi</taxon>
        <taxon>Dikarya</taxon>
        <taxon>Ascomycota</taxon>
        <taxon>Pezizomycotina</taxon>
        <taxon>Dothideomycetes</taxon>
        <taxon>Pleosporomycetidae</taxon>
        <taxon>Mytilinidiales</taxon>
        <taxon>Argynnaceae</taxon>
        <taxon>Lepidopterella</taxon>
    </lineage>
</organism>
<dbReference type="OrthoDB" id="5420895at2759"/>
<proteinExistence type="predicted"/>
<feature type="region of interest" description="Disordered" evidence="2">
    <location>
        <begin position="210"/>
        <end position="229"/>
    </location>
</feature>
<feature type="compositionally biased region" description="Basic and acidic residues" evidence="2">
    <location>
        <begin position="286"/>
        <end position="301"/>
    </location>
</feature>
<evidence type="ECO:0000256" key="1">
    <source>
        <dbReference type="SAM" id="Coils"/>
    </source>
</evidence>
<feature type="region of interest" description="Disordered" evidence="2">
    <location>
        <begin position="281"/>
        <end position="389"/>
    </location>
</feature>
<dbReference type="EMBL" id="KV744862">
    <property type="protein sequence ID" value="OCK83372.1"/>
    <property type="molecule type" value="Genomic_DNA"/>
</dbReference>